<evidence type="ECO:0000256" key="3">
    <source>
        <dbReference type="ARBA" id="ARBA00022475"/>
    </source>
</evidence>
<feature type="transmembrane region" description="Helical" evidence="7">
    <location>
        <begin position="110"/>
        <end position="131"/>
    </location>
</feature>
<evidence type="ECO:0000313" key="9">
    <source>
        <dbReference type="EMBL" id="MFD2459223.1"/>
    </source>
</evidence>
<organism evidence="9 10">
    <name type="scientific">Amycolatopsis samaneae</name>
    <dbReference type="NCBI Taxonomy" id="664691"/>
    <lineage>
        <taxon>Bacteria</taxon>
        <taxon>Bacillati</taxon>
        <taxon>Actinomycetota</taxon>
        <taxon>Actinomycetes</taxon>
        <taxon>Pseudonocardiales</taxon>
        <taxon>Pseudonocardiaceae</taxon>
        <taxon>Amycolatopsis</taxon>
    </lineage>
</organism>
<reference evidence="10" key="1">
    <citation type="journal article" date="2019" name="Int. J. Syst. Evol. Microbiol.">
        <title>The Global Catalogue of Microorganisms (GCM) 10K type strain sequencing project: providing services to taxonomists for standard genome sequencing and annotation.</title>
        <authorList>
            <consortium name="The Broad Institute Genomics Platform"/>
            <consortium name="The Broad Institute Genome Sequencing Center for Infectious Disease"/>
            <person name="Wu L."/>
            <person name="Ma J."/>
        </authorList>
    </citation>
    <scope>NUCLEOTIDE SEQUENCE [LARGE SCALE GENOMIC DNA]</scope>
    <source>
        <strain evidence="10">CGMCC 4.7643</strain>
    </source>
</reference>
<name>A0ABW5GCH3_9PSEU</name>
<dbReference type="PANTHER" id="PTHR23517:SF13">
    <property type="entry name" value="MAJOR FACILITATOR SUPERFAMILY MFS_1"/>
    <property type="match status" value="1"/>
</dbReference>
<feature type="transmembrane region" description="Helical" evidence="7">
    <location>
        <begin position="318"/>
        <end position="343"/>
    </location>
</feature>
<feature type="transmembrane region" description="Helical" evidence="7">
    <location>
        <begin position="21"/>
        <end position="46"/>
    </location>
</feature>
<evidence type="ECO:0000259" key="8">
    <source>
        <dbReference type="PROSITE" id="PS50850"/>
    </source>
</evidence>
<evidence type="ECO:0000313" key="10">
    <source>
        <dbReference type="Proteomes" id="UP001597419"/>
    </source>
</evidence>
<dbReference type="RefSeq" id="WP_345405836.1">
    <property type="nucleotide sequence ID" value="NZ_BAABHG010000019.1"/>
</dbReference>
<evidence type="ECO:0000256" key="4">
    <source>
        <dbReference type="ARBA" id="ARBA00022692"/>
    </source>
</evidence>
<dbReference type="InterPro" id="IPR036259">
    <property type="entry name" value="MFS_trans_sf"/>
</dbReference>
<evidence type="ECO:0000256" key="5">
    <source>
        <dbReference type="ARBA" id="ARBA00022989"/>
    </source>
</evidence>
<dbReference type="Proteomes" id="UP001597419">
    <property type="component" value="Unassembled WGS sequence"/>
</dbReference>
<dbReference type="Pfam" id="PF07690">
    <property type="entry name" value="MFS_1"/>
    <property type="match status" value="1"/>
</dbReference>
<keyword evidence="2" id="KW-0813">Transport</keyword>
<evidence type="ECO:0000256" key="6">
    <source>
        <dbReference type="ARBA" id="ARBA00023136"/>
    </source>
</evidence>
<feature type="transmembrane region" description="Helical" evidence="7">
    <location>
        <begin position="355"/>
        <end position="377"/>
    </location>
</feature>
<feature type="transmembrane region" description="Helical" evidence="7">
    <location>
        <begin position="290"/>
        <end position="312"/>
    </location>
</feature>
<proteinExistence type="predicted"/>
<dbReference type="InterPro" id="IPR050171">
    <property type="entry name" value="MFS_Transporters"/>
</dbReference>
<feature type="transmembrane region" description="Helical" evidence="7">
    <location>
        <begin position="52"/>
        <end position="75"/>
    </location>
</feature>
<dbReference type="EMBL" id="JBHUKU010000005">
    <property type="protein sequence ID" value="MFD2459223.1"/>
    <property type="molecule type" value="Genomic_DNA"/>
</dbReference>
<dbReference type="Gene3D" id="1.20.1250.20">
    <property type="entry name" value="MFS general substrate transporter like domains"/>
    <property type="match status" value="1"/>
</dbReference>
<feature type="transmembrane region" description="Helical" evidence="7">
    <location>
        <begin position="151"/>
        <end position="176"/>
    </location>
</feature>
<feature type="transmembrane region" description="Helical" evidence="7">
    <location>
        <begin position="228"/>
        <end position="248"/>
    </location>
</feature>
<feature type="transmembrane region" description="Helical" evidence="7">
    <location>
        <begin position="182"/>
        <end position="200"/>
    </location>
</feature>
<feature type="transmembrane region" description="Helical" evidence="7">
    <location>
        <begin position="263"/>
        <end position="283"/>
    </location>
</feature>
<keyword evidence="3" id="KW-1003">Cell membrane</keyword>
<dbReference type="InterPro" id="IPR020846">
    <property type="entry name" value="MFS_dom"/>
</dbReference>
<keyword evidence="6 7" id="KW-0472">Membrane</keyword>
<feature type="domain" description="Major facilitator superfamily (MFS) profile" evidence="8">
    <location>
        <begin position="20"/>
        <end position="406"/>
    </location>
</feature>
<accession>A0ABW5GCH3</accession>
<keyword evidence="10" id="KW-1185">Reference proteome</keyword>
<keyword evidence="4 7" id="KW-0812">Transmembrane</keyword>
<comment type="caution">
    <text evidence="9">The sequence shown here is derived from an EMBL/GenBank/DDBJ whole genome shotgun (WGS) entry which is preliminary data.</text>
</comment>
<evidence type="ECO:0000256" key="7">
    <source>
        <dbReference type="SAM" id="Phobius"/>
    </source>
</evidence>
<dbReference type="PROSITE" id="PS50850">
    <property type="entry name" value="MFS"/>
    <property type="match status" value="1"/>
</dbReference>
<comment type="subcellular location">
    <subcellularLocation>
        <location evidence="1">Cell membrane</location>
        <topology evidence="1">Multi-pass membrane protein</topology>
    </subcellularLocation>
</comment>
<protein>
    <submittedName>
        <fullName evidence="9">MFS transporter</fullName>
    </submittedName>
</protein>
<keyword evidence="5 7" id="KW-1133">Transmembrane helix</keyword>
<dbReference type="InterPro" id="IPR011701">
    <property type="entry name" value="MFS"/>
</dbReference>
<feature type="transmembrane region" description="Helical" evidence="7">
    <location>
        <begin position="87"/>
        <end position="104"/>
    </location>
</feature>
<sequence length="406" mass="41751">MFDIATRSRPVRVGRVSHGAGFVVVAVAFLTAMAFSTLPTPLYALYQRQDGFPTFVVTVVFAAYAVGVMASLYLAGHVSDWLGRRRVILAGLLAEALAAALFLVSGQVPVLIVARLISGAGVGIITATATAHLSELRVVARPEADPGRSGLAATVVNAGGLALGPLAGGLFAQFVARPLTTPFVVFLILLLLEAVVVSLVPETVERREERPAYRPQRVTLPVAARPKFTGAAIGVFATFALSGLFMALSPTLLATGLHQGSRLLAGVTPFAMLGSAALAQVLLARLGTRVQLALGFGLMMAGLVVLPVAVFAGSLSAFLVGGVLGGTGFGLGFRASVSTVAALADPLSRGETLAALFLVAYAGLVLPILLIGVALVWFSSATALLGFSVLELLLLGWAARRTLGAS</sequence>
<dbReference type="SUPFAM" id="SSF103473">
    <property type="entry name" value="MFS general substrate transporter"/>
    <property type="match status" value="1"/>
</dbReference>
<evidence type="ECO:0000256" key="2">
    <source>
        <dbReference type="ARBA" id="ARBA00022448"/>
    </source>
</evidence>
<evidence type="ECO:0000256" key="1">
    <source>
        <dbReference type="ARBA" id="ARBA00004651"/>
    </source>
</evidence>
<dbReference type="PANTHER" id="PTHR23517">
    <property type="entry name" value="RESISTANCE PROTEIN MDTM, PUTATIVE-RELATED-RELATED"/>
    <property type="match status" value="1"/>
</dbReference>
<gene>
    <name evidence="9" type="ORF">ACFSYJ_11465</name>
</gene>
<feature type="transmembrane region" description="Helical" evidence="7">
    <location>
        <begin position="383"/>
        <end position="399"/>
    </location>
</feature>